<dbReference type="Proteomes" id="UP000585836">
    <property type="component" value="Unassembled WGS sequence"/>
</dbReference>
<dbReference type="EMBL" id="JACHJK010000002">
    <property type="protein sequence ID" value="MBB5925766.1"/>
    <property type="molecule type" value="Genomic_DNA"/>
</dbReference>
<organism evidence="2 3">
    <name type="scientific">Streptomyces echinatus</name>
    <dbReference type="NCBI Taxonomy" id="67293"/>
    <lineage>
        <taxon>Bacteria</taxon>
        <taxon>Bacillati</taxon>
        <taxon>Actinomycetota</taxon>
        <taxon>Actinomycetes</taxon>
        <taxon>Kitasatosporales</taxon>
        <taxon>Streptomycetaceae</taxon>
        <taxon>Streptomyces</taxon>
    </lineage>
</organism>
<feature type="chain" id="PRO_5031363314" evidence="1">
    <location>
        <begin position="27"/>
        <end position="116"/>
    </location>
</feature>
<sequence length="116" mass="12363">MRLRTTAVAAFGALALTLAVPGSASAATGEFQYTYTGLDGSPRTAVLEDPDSGECITLPEVADPGSSSPAHSPRNRTDEYALVFTEPDCTGDSFTLRPRTGYGSERLKLRSVVFFR</sequence>
<name>A0A7W9PQ34_9ACTN</name>
<feature type="signal peptide" evidence="1">
    <location>
        <begin position="1"/>
        <end position="26"/>
    </location>
</feature>
<keyword evidence="1" id="KW-0732">Signal</keyword>
<comment type="caution">
    <text evidence="2">The sequence shown here is derived from an EMBL/GenBank/DDBJ whole genome shotgun (WGS) entry which is preliminary data.</text>
</comment>
<evidence type="ECO:0000313" key="2">
    <source>
        <dbReference type="EMBL" id="MBB5925766.1"/>
    </source>
</evidence>
<accession>A0A7W9PQ34</accession>
<keyword evidence="3" id="KW-1185">Reference proteome</keyword>
<proteinExistence type="predicted"/>
<evidence type="ECO:0000313" key="3">
    <source>
        <dbReference type="Proteomes" id="UP000585836"/>
    </source>
</evidence>
<dbReference type="RefSeq" id="WP_184961906.1">
    <property type="nucleotide sequence ID" value="NZ_BAAAWF010000088.1"/>
</dbReference>
<gene>
    <name evidence="2" type="ORF">FHS34_001220</name>
</gene>
<protein>
    <submittedName>
        <fullName evidence="2">Uncharacterized protein</fullName>
    </submittedName>
</protein>
<evidence type="ECO:0000256" key="1">
    <source>
        <dbReference type="SAM" id="SignalP"/>
    </source>
</evidence>
<dbReference type="AlphaFoldDB" id="A0A7W9PQ34"/>
<reference evidence="2 3" key="1">
    <citation type="submission" date="2020-08" db="EMBL/GenBank/DDBJ databases">
        <title>Genomic Encyclopedia of Type Strains, Phase III (KMG-III): the genomes of soil and plant-associated and newly described type strains.</title>
        <authorList>
            <person name="Whitman W."/>
        </authorList>
    </citation>
    <scope>NUCLEOTIDE SEQUENCE [LARGE SCALE GENOMIC DNA]</scope>
    <source>
        <strain evidence="2 3">CECT 3313</strain>
    </source>
</reference>